<reference evidence="1 2" key="1">
    <citation type="submission" date="2018-08" db="EMBL/GenBank/DDBJ databases">
        <title>A genome reference for cultivated species of the human gut microbiota.</title>
        <authorList>
            <person name="Zou Y."/>
            <person name="Xue W."/>
            <person name="Luo G."/>
        </authorList>
    </citation>
    <scope>NUCLEOTIDE SEQUENCE [LARGE SCALE GENOMIC DNA]</scope>
    <source>
        <strain evidence="1 2">OM06-4</strain>
    </source>
</reference>
<organism evidence="1 2">
    <name type="scientific">Thomasclavelia ramosa</name>
    <dbReference type="NCBI Taxonomy" id="1547"/>
    <lineage>
        <taxon>Bacteria</taxon>
        <taxon>Bacillati</taxon>
        <taxon>Bacillota</taxon>
        <taxon>Erysipelotrichia</taxon>
        <taxon>Erysipelotrichales</taxon>
        <taxon>Coprobacillaceae</taxon>
        <taxon>Thomasclavelia</taxon>
    </lineage>
</organism>
<evidence type="ECO:0000313" key="2">
    <source>
        <dbReference type="Proteomes" id="UP000261032"/>
    </source>
</evidence>
<sequence>MEKSKEEMIRELKNHGCREDMECWTYMQILNMYIRITRYQLDKDGKIFHLISDKEYDVSEIDKV</sequence>
<comment type="caution">
    <text evidence="1">The sequence shown here is derived from an EMBL/GenBank/DDBJ whole genome shotgun (WGS) entry which is preliminary data.</text>
</comment>
<name>A0A3E3EF34_9FIRM</name>
<gene>
    <name evidence="1" type="ORF">DXB93_04450</name>
</gene>
<protein>
    <submittedName>
        <fullName evidence="1">Uncharacterized protein</fullName>
    </submittedName>
</protein>
<dbReference type="RefSeq" id="WP_117580737.1">
    <property type="nucleotide sequence ID" value="NZ_CP176642.1"/>
</dbReference>
<dbReference type="Proteomes" id="UP000261032">
    <property type="component" value="Unassembled WGS sequence"/>
</dbReference>
<evidence type="ECO:0000313" key="1">
    <source>
        <dbReference type="EMBL" id="RGD86436.1"/>
    </source>
</evidence>
<accession>A0A3E3EF34</accession>
<dbReference type="EMBL" id="QUSL01000005">
    <property type="protein sequence ID" value="RGD86436.1"/>
    <property type="molecule type" value="Genomic_DNA"/>
</dbReference>
<proteinExistence type="predicted"/>
<dbReference type="AlphaFoldDB" id="A0A3E3EF34"/>